<dbReference type="AlphaFoldDB" id="A0A7R8ANS2"/>
<dbReference type="GO" id="GO:0006644">
    <property type="term" value="P:phospholipid metabolic process"/>
    <property type="evidence" value="ECO:0007669"/>
    <property type="project" value="InterPro"/>
</dbReference>
<dbReference type="PANTHER" id="PTHR10165">
    <property type="entry name" value="LIPID PHOSPHATE PHOSPHATASE"/>
    <property type="match status" value="1"/>
</dbReference>
<evidence type="ECO:0000256" key="3">
    <source>
        <dbReference type="ARBA" id="ARBA00022692"/>
    </source>
</evidence>
<feature type="transmembrane region" description="Helical" evidence="7">
    <location>
        <begin position="198"/>
        <end position="221"/>
    </location>
</feature>
<comment type="subcellular location">
    <subcellularLocation>
        <location evidence="1">Membrane</location>
        <topology evidence="1">Multi-pass membrane protein</topology>
    </subcellularLocation>
</comment>
<dbReference type="Gene3D" id="1.20.144.10">
    <property type="entry name" value="Phosphatidic acid phosphatase type 2/haloperoxidase"/>
    <property type="match status" value="1"/>
</dbReference>
<dbReference type="EMBL" id="AP024447">
    <property type="protein sequence ID" value="BCS25721.1"/>
    <property type="molecule type" value="Genomic_DNA"/>
</dbReference>
<comment type="similarity">
    <text evidence="2">Belongs to the PA-phosphatase related phosphoesterase family.</text>
</comment>
<evidence type="ECO:0000256" key="6">
    <source>
        <dbReference type="SAM" id="MobiDB-lite"/>
    </source>
</evidence>
<name>A0A7R8ANS2_9EURO</name>
<dbReference type="InterPro" id="IPR000326">
    <property type="entry name" value="PAP2/HPO"/>
</dbReference>
<dbReference type="PANTHER" id="PTHR10165:SF154">
    <property type="entry name" value="PAP2 DOMAIN PROTEIN (AFU_ORTHOLOGUE AFUA_1G09730)"/>
    <property type="match status" value="1"/>
</dbReference>
<dbReference type="GO" id="GO:0016020">
    <property type="term" value="C:membrane"/>
    <property type="evidence" value="ECO:0007669"/>
    <property type="project" value="UniProtKB-SubCell"/>
</dbReference>
<dbReference type="KEGG" id="apuu:APUU_50432A"/>
<feature type="transmembrane region" description="Helical" evidence="7">
    <location>
        <begin position="288"/>
        <end position="306"/>
    </location>
</feature>
<protein>
    <recommendedName>
        <fullName evidence="8">Phosphatidic acid phosphatase type 2/haloperoxidase domain-containing protein</fullName>
    </recommendedName>
</protein>
<organism evidence="9 10">
    <name type="scientific">Aspergillus puulaauensis</name>
    <dbReference type="NCBI Taxonomy" id="1220207"/>
    <lineage>
        <taxon>Eukaryota</taxon>
        <taxon>Fungi</taxon>
        <taxon>Dikarya</taxon>
        <taxon>Ascomycota</taxon>
        <taxon>Pezizomycotina</taxon>
        <taxon>Eurotiomycetes</taxon>
        <taxon>Eurotiomycetidae</taxon>
        <taxon>Eurotiales</taxon>
        <taxon>Aspergillaceae</taxon>
        <taxon>Aspergillus</taxon>
    </lineage>
</organism>
<dbReference type="OrthoDB" id="10030083at2759"/>
<evidence type="ECO:0000256" key="4">
    <source>
        <dbReference type="ARBA" id="ARBA00022989"/>
    </source>
</evidence>
<dbReference type="InterPro" id="IPR036938">
    <property type="entry name" value="PAP2/HPO_sf"/>
</dbReference>
<keyword evidence="3 7" id="KW-0812">Transmembrane</keyword>
<dbReference type="GO" id="GO:0046839">
    <property type="term" value="P:phospholipid dephosphorylation"/>
    <property type="evidence" value="ECO:0007669"/>
    <property type="project" value="TreeGrafter"/>
</dbReference>
<keyword evidence="10" id="KW-1185">Reference proteome</keyword>
<evidence type="ECO:0000313" key="10">
    <source>
        <dbReference type="Proteomes" id="UP000654913"/>
    </source>
</evidence>
<dbReference type="RefSeq" id="XP_041557915.1">
    <property type="nucleotide sequence ID" value="XM_041705428.1"/>
</dbReference>
<evidence type="ECO:0000256" key="5">
    <source>
        <dbReference type="ARBA" id="ARBA00023136"/>
    </source>
</evidence>
<dbReference type="Pfam" id="PF01569">
    <property type="entry name" value="PAP2"/>
    <property type="match status" value="1"/>
</dbReference>
<keyword evidence="4 7" id="KW-1133">Transmembrane helix</keyword>
<dbReference type="InterPro" id="IPR043216">
    <property type="entry name" value="PAP-like"/>
</dbReference>
<evidence type="ECO:0000259" key="8">
    <source>
        <dbReference type="SMART" id="SM00014"/>
    </source>
</evidence>
<feature type="transmembrane region" description="Helical" evidence="7">
    <location>
        <begin position="72"/>
        <end position="96"/>
    </location>
</feature>
<evidence type="ECO:0000256" key="2">
    <source>
        <dbReference type="ARBA" id="ARBA00008816"/>
    </source>
</evidence>
<dbReference type="SUPFAM" id="SSF48317">
    <property type="entry name" value="Acid phosphatase/Vanadium-dependent haloperoxidase"/>
    <property type="match status" value="1"/>
</dbReference>
<feature type="transmembrane region" description="Helical" evidence="7">
    <location>
        <begin position="20"/>
        <end position="45"/>
    </location>
</feature>
<sequence>MALSQIKASLPALSRGHASFTISVFLSYILDWILIVGIALIGYGFHRVEPNHMPFSLDNVDFSYPYTENETVSSGVMVVVSLVAPAVIIPVVCLLFTPGTSIDGSASPALVWRRKIWEWNAGWLGLALACASVFMATEGLKDLYGKPRPDMLARCDPDVENIAAYAVGGLGQRLAGAPTLVSWDICRNKSYMLKMNGFVSFPSGHSSFGFAGLTYFSLWLCSKFSVKFPHLAHSPFTQDLRARDRLAIRAQGAAPPIYLVILAFVPWAVAFFISASRWFDHRHHGFDIIFGSVMGMVFAWVGFRLYSPPLERGSGWSWGARSRDHAFFKAFGSPSNVGDDNWSSLKVVSREPEMTQNGEVDLESGRRDLAE</sequence>
<dbReference type="SMART" id="SM00014">
    <property type="entry name" value="acidPPc"/>
    <property type="match status" value="1"/>
</dbReference>
<dbReference type="Proteomes" id="UP000654913">
    <property type="component" value="Chromosome 5"/>
</dbReference>
<feature type="transmembrane region" description="Helical" evidence="7">
    <location>
        <begin position="117"/>
        <end position="137"/>
    </location>
</feature>
<dbReference type="CDD" id="cd03390">
    <property type="entry name" value="PAP2_containing_1_like"/>
    <property type="match status" value="1"/>
</dbReference>
<feature type="transmembrane region" description="Helical" evidence="7">
    <location>
        <begin position="257"/>
        <end position="276"/>
    </location>
</feature>
<gene>
    <name evidence="9" type="ORF">APUU_50432A</name>
</gene>
<dbReference type="GO" id="GO:0008195">
    <property type="term" value="F:phosphatidate phosphatase activity"/>
    <property type="evidence" value="ECO:0007669"/>
    <property type="project" value="TreeGrafter"/>
</dbReference>
<dbReference type="GeneID" id="64975726"/>
<dbReference type="FunFam" id="1.20.144.10:FF:000042">
    <property type="entry name" value="PAP2 domain protein"/>
    <property type="match status" value="1"/>
</dbReference>
<accession>A0A7R8ANS2</accession>
<evidence type="ECO:0000256" key="7">
    <source>
        <dbReference type="SAM" id="Phobius"/>
    </source>
</evidence>
<evidence type="ECO:0000256" key="1">
    <source>
        <dbReference type="ARBA" id="ARBA00004141"/>
    </source>
</evidence>
<keyword evidence="5 7" id="KW-0472">Membrane</keyword>
<reference evidence="9" key="1">
    <citation type="submission" date="2021-01" db="EMBL/GenBank/DDBJ databases">
        <authorList>
            <consortium name="Aspergillus puulaauensis MK2 genome sequencing consortium"/>
            <person name="Kazuki M."/>
            <person name="Futagami T."/>
        </authorList>
    </citation>
    <scope>NUCLEOTIDE SEQUENCE</scope>
    <source>
        <strain evidence="9">MK2</strain>
    </source>
</reference>
<feature type="region of interest" description="Disordered" evidence="6">
    <location>
        <begin position="350"/>
        <end position="371"/>
    </location>
</feature>
<feature type="domain" description="Phosphatidic acid phosphatase type 2/haloperoxidase" evidence="8">
    <location>
        <begin position="123"/>
        <end position="303"/>
    </location>
</feature>
<proteinExistence type="inferred from homology"/>
<reference evidence="9" key="2">
    <citation type="submission" date="2021-02" db="EMBL/GenBank/DDBJ databases">
        <title>Aspergillus puulaauensis MK2 genome sequence.</title>
        <authorList>
            <person name="Futagami T."/>
            <person name="Mori K."/>
            <person name="Kadooka C."/>
            <person name="Tanaka T."/>
        </authorList>
    </citation>
    <scope>NUCLEOTIDE SEQUENCE</scope>
    <source>
        <strain evidence="9">MK2</strain>
    </source>
</reference>
<evidence type="ECO:0000313" key="9">
    <source>
        <dbReference type="EMBL" id="BCS25721.1"/>
    </source>
</evidence>